<proteinExistence type="predicted"/>
<name>A0A2P2QFH6_RHIMU</name>
<dbReference type="EMBL" id="GGEC01085212">
    <property type="protein sequence ID" value="MBX65696.1"/>
    <property type="molecule type" value="Transcribed_RNA"/>
</dbReference>
<sequence length="16" mass="1787">MEQTKATFKMEACGIV</sequence>
<reference evidence="1" key="1">
    <citation type="submission" date="2018-02" db="EMBL/GenBank/DDBJ databases">
        <title>Rhizophora mucronata_Transcriptome.</title>
        <authorList>
            <person name="Meera S.P."/>
            <person name="Sreeshan A."/>
            <person name="Augustine A."/>
        </authorList>
    </citation>
    <scope>NUCLEOTIDE SEQUENCE</scope>
    <source>
        <tissue evidence="1">Leaf</tissue>
    </source>
</reference>
<organism evidence="1">
    <name type="scientific">Rhizophora mucronata</name>
    <name type="common">Asiatic mangrove</name>
    <dbReference type="NCBI Taxonomy" id="61149"/>
    <lineage>
        <taxon>Eukaryota</taxon>
        <taxon>Viridiplantae</taxon>
        <taxon>Streptophyta</taxon>
        <taxon>Embryophyta</taxon>
        <taxon>Tracheophyta</taxon>
        <taxon>Spermatophyta</taxon>
        <taxon>Magnoliopsida</taxon>
        <taxon>eudicotyledons</taxon>
        <taxon>Gunneridae</taxon>
        <taxon>Pentapetalae</taxon>
        <taxon>rosids</taxon>
        <taxon>fabids</taxon>
        <taxon>Malpighiales</taxon>
        <taxon>Rhizophoraceae</taxon>
        <taxon>Rhizophora</taxon>
    </lineage>
</organism>
<accession>A0A2P2QFH6</accession>
<dbReference type="AlphaFoldDB" id="A0A2P2QFH6"/>
<protein>
    <submittedName>
        <fullName evidence="1">Uncharacterized protein</fullName>
    </submittedName>
</protein>
<evidence type="ECO:0000313" key="1">
    <source>
        <dbReference type="EMBL" id="MBX65696.1"/>
    </source>
</evidence>